<evidence type="ECO:0000256" key="2">
    <source>
        <dbReference type="ARBA" id="ARBA00001947"/>
    </source>
</evidence>
<evidence type="ECO:0000313" key="9">
    <source>
        <dbReference type="EMBL" id="GED72037.1"/>
    </source>
</evidence>
<sequence>MKNEQVYYFEESIEALASRLIRFETTNAERVNQSAEYCCDWLRSHGVHVDVYENQGLKSVVATVGEGESTLILNGHLDVVPGQPELFHPRTVDGRLYGRGSYDMLGAVAAMMMLMAELVQAPPNCKVILALVPDEETGGELGSGFLVQQGVLGDLVICGEPTNFKIGVHAKGILQLKVEVKGKAAHGSRPWLGTNAILKAMEHYHSIVSLDVFQESTTYFKQPSINLAKIEAGKVYNQVPDLCTMGIDIRYLPGQNPEEILDQIRALLPDAEIEVPFRGVPVETKSDDKFVRKLCEVAQELAGDQAVLFGQDGSADTRFYAAKGIPAVEFGPVGANHHGPDEYVEISSLYVYKDILKKLTKNSKTKDE</sequence>
<dbReference type="SUPFAM" id="SSF55031">
    <property type="entry name" value="Bacterial exopeptidase dimerisation domain"/>
    <property type="match status" value="1"/>
</dbReference>
<dbReference type="GO" id="GO:0046872">
    <property type="term" value="F:metal ion binding"/>
    <property type="evidence" value="ECO:0007669"/>
    <property type="project" value="UniProtKB-KW"/>
</dbReference>
<dbReference type="NCBIfam" id="TIGR01910">
    <property type="entry name" value="DapE-ArgE"/>
    <property type="match status" value="1"/>
</dbReference>
<name>A0A0K9YJR5_9BACL</name>
<keyword evidence="5" id="KW-0378">Hydrolase</keyword>
<dbReference type="EMBL" id="LGIQ01000020">
    <property type="protein sequence ID" value="KNB68435.1"/>
    <property type="molecule type" value="Genomic_DNA"/>
</dbReference>
<dbReference type="AlphaFoldDB" id="A0A0K9YJR5"/>
<keyword evidence="4" id="KW-0479">Metal-binding</keyword>
<dbReference type="InterPro" id="IPR010182">
    <property type="entry name" value="ArgE/DapE"/>
</dbReference>
<dbReference type="InterPro" id="IPR011650">
    <property type="entry name" value="Peptidase_M20_dimer"/>
</dbReference>
<evidence type="ECO:0000256" key="6">
    <source>
        <dbReference type="ARBA" id="ARBA00022833"/>
    </source>
</evidence>
<feature type="domain" description="Peptidase M20 dimerisation" evidence="8">
    <location>
        <begin position="169"/>
        <end position="271"/>
    </location>
</feature>
<dbReference type="GO" id="GO:0016787">
    <property type="term" value="F:hydrolase activity"/>
    <property type="evidence" value="ECO:0007669"/>
    <property type="project" value="UniProtKB-KW"/>
</dbReference>
<dbReference type="Gene3D" id="3.40.630.10">
    <property type="entry name" value="Zn peptidases"/>
    <property type="match status" value="1"/>
</dbReference>
<evidence type="ECO:0000256" key="1">
    <source>
        <dbReference type="ARBA" id="ARBA00001941"/>
    </source>
</evidence>
<dbReference type="PATRIC" id="fig|54915.3.peg.310"/>
<dbReference type="RefSeq" id="WP_049742847.1">
    <property type="nucleotide sequence ID" value="NZ_BJON01000025.1"/>
</dbReference>
<comment type="caution">
    <text evidence="10">The sequence shown here is derived from an EMBL/GenBank/DDBJ whole genome shotgun (WGS) entry which is preliminary data.</text>
</comment>
<reference evidence="9 12" key="3">
    <citation type="submission" date="2019-06" db="EMBL/GenBank/DDBJ databases">
        <title>Whole genome shotgun sequence of Brevibacillus reuszeri NBRC 15719.</title>
        <authorList>
            <person name="Hosoyama A."/>
            <person name="Uohara A."/>
            <person name="Ohji S."/>
            <person name="Ichikawa N."/>
        </authorList>
    </citation>
    <scope>NUCLEOTIDE SEQUENCE [LARGE SCALE GENOMIC DNA]</scope>
    <source>
        <strain evidence="9 12">NBRC 15719</strain>
    </source>
</reference>
<proteinExistence type="inferred from homology"/>
<organism evidence="10 11">
    <name type="scientific">Brevibacillus reuszeri</name>
    <dbReference type="NCBI Taxonomy" id="54915"/>
    <lineage>
        <taxon>Bacteria</taxon>
        <taxon>Bacillati</taxon>
        <taxon>Bacillota</taxon>
        <taxon>Bacilli</taxon>
        <taxon>Bacillales</taxon>
        <taxon>Paenibacillaceae</taxon>
        <taxon>Brevibacillus</taxon>
    </lineage>
</organism>
<dbReference type="Pfam" id="PF07687">
    <property type="entry name" value="M20_dimer"/>
    <property type="match status" value="1"/>
</dbReference>
<keyword evidence="6" id="KW-0862">Zinc</keyword>
<dbReference type="SUPFAM" id="SSF53187">
    <property type="entry name" value="Zn-dependent exopeptidases"/>
    <property type="match status" value="1"/>
</dbReference>
<dbReference type="InterPro" id="IPR036264">
    <property type="entry name" value="Bact_exopeptidase_dim_dom"/>
</dbReference>
<evidence type="ECO:0000313" key="11">
    <source>
        <dbReference type="Proteomes" id="UP000036834"/>
    </source>
</evidence>
<evidence type="ECO:0000256" key="5">
    <source>
        <dbReference type="ARBA" id="ARBA00022801"/>
    </source>
</evidence>
<comment type="cofactor">
    <cofactor evidence="1">
        <name>Co(2+)</name>
        <dbReference type="ChEBI" id="CHEBI:48828"/>
    </cofactor>
</comment>
<dbReference type="InterPro" id="IPR002933">
    <property type="entry name" value="Peptidase_M20"/>
</dbReference>
<gene>
    <name evidence="10" type="ORF">ADS79_33685</name>
    <name evidence="9" type="ORF">BRE01_57390</name>
</gene>
<comment type="similarity">
    <text evidence="3">Belongs to the peptidase M20A family.</text>
</comment>
<evidence type="ECO:0000313" key="10">
    <source>
        <dbReference type="EMBL" id="KNB68435.1"/>
    </source>
</evidence>
<keyword evidence="12" id="KW-1185">Reference proteome</keyword>
<dbReference type="EMBL" id="BJON01000025">
    <property type="protein sequence ID" value="GED72037.1"/>
    <property type="molecule type" value="Genomic_DNA"/>
</dbReference>
<dbReference type="Proteomes" id="UP000319578">
    <property type="component" value="Unassembled WGS sequence"/>
</dbReference>
<dbReference type="STRING" id="54915.ADS79_33685"/>
<reference evidence="10" key="2">
    <citation type="submission" date="2015-07" db="EMBL/GenBank/DDBJ databases">
        <title>MeaNS - Measles Nucleotide Surveillance Program.</title>
        <authorList>
            <person name="Tran T."/>
            <person name="Druce J."/>
        </authorList>
    </citation>
    <scope>NUCLEOTIDE SEQUENCE</scope>
    <source>
        <strain evidence="10">DSM 9887</strain>
    </source>
</reference>
<dbReference type="Gene3D" id="3.30.70.360">
    <property type="match status" value="1"/>
</dbReference>
<evidence type="ECO:0000313" key="12">
    <source>
        <dbReference type="Proteomes" id="UP000319578"/>
    </source>
</evidence>
<dbReference type="Pfam" id="PF01546">
    <property type="entry name" value="Peptidase_M20"/>
    <property type="match status" value="1"/>
</dbReference>
<dbReference type="PANTHER" id="PTHR43808">
    <property type="entry name" value="ACETYLORNITHINE DEACETYLASE"/>
    <property type="match status" value="1"/>
</dbReference>
<evidence type="ECO:0000256" key="7">
    <source>
        <dbReference type="ARBA" id="ARBA00023285"/>
    </source>
</evidence>
<dbReference type="OrthoDB" id="9792335at2"/>
<reference evidence="11" key="1">
    <citation type="submission" date="2015-07" db="EMBL/GenBank/DDBJ databases">
        <title>Genome sequencing project for genomic taxonomy and phylogenomics of Bacillus-like bacteria.</title>
        <authorList>
            <person name="Liu B."/>
            <person name="Wang J."/>
            <person name="Zhu Y."/>
            <person name="Liu G."/>
            <person name="Chen Q."/>
            <person name="Chen Z."/>
            <person name="Lan J."/>
            <person name="Che J."/>
            <person name="Ge C."/>
            <person name="Shi H."/>
            <person name="Pan Z."/>
            <person name="Liu X."/>
        </authorList>
    </citation>
    <scope>NUCLEOTIDE SEQUENCE [LARGE SCALE GENOMIC DNA]</scope>
    <source>
        <strain evidence="11">DSM 9887</strain>
    </source>
</reference>
<keyword evidence="7" id="KW-0170">Cobalt</keyword>
<evidence type="ECO:0000256" key="3">
    <source>
        <dbReference type="ARBA" id="ARBA00006247"/>
    </source>
</evidence>
<dbReference type="InterPro" id="IPR050072">
    <property type="entry name" value="Peptidase_M20A"/>
</dbReference>
<evidence type="ECO:0000256" key="4">
    <source>
        <dbReference type="ARBA" id="ARBA00022723"/>
    </source>
</evidence>
<dbReference type="Proteomes" id="UP000036834">
    <property type="component" value="Unassembled WGS sequence"/>
</dbReference>
<comment type="cofactor">
    <cofactor evidence="2">
        <name>Zn(2+)</name>
        <dbReference type="ChEBI" id="CHEBI:29105"/>
    </cofactor>
</comment>
<evidence type="ECO:0000259" key="8">
    <source>
        <dbReference type="Pfam" id="PF07687"/>
    </source>
</evidence>
<accession>A0A0K9YJR5</accession>
<protein>
    <submittedName>
        <fullName evidence="9">Peptidase M20</fullName>
    </submittedName>
</protein>